<dbReference type="InterPro" id="IPR011761">
    <property type="entry name" value="ATP-grasp"/>
</dbReference>
<dbReference type="GO" id="GO:0005524">
    <property type="term" value="F:ATP binding"/>
    <property type="evidence" value="ECO:0007669"/>
    <property type="project" value="UniProtKB-UniRule"/>
</dbReference>
<feature type="binding site" evidence="24">
    <location>
        <begin position="314"/>
        <end position="315"/>
    </location>
    <ligand>
        <name>ATP</name>
        <dbReference type="ChEBI" id="CHEBI:30616"/>
    </ligand>
</feature>
<evidence type="ECO:0000256" key="13">
    <source>
        <dbReference type="ARBA" id="ARBA00022960"/>
    </source>
</evidence>
<evidence type="ECO:0000256" key="16">
    <source>
        <dbReference type="ARBA" id="ARBA00023316"/>
    </source>
</evidence>
<dbReference type="OrthoDB" id="9813261at2"/>
<keyword evidence="16 22" id="KW-0961">Cell wall biogenesis/degradation</keyword>
<keyword evidence="11 26" id="KW-0067">ATP-binding</keyword>
<keyword evidence="9 25" id="KW-0479">Metal-binding</keyword>
<feature type="binding site" evidence="25">
    <location>
        <position position="315"/>
    </location>
    <ligand>
        <name>Mg(2+)</name>
        <dbReference type="ChEBI" id="CHEBI:18420"/>
        <label>2</label>
    </ligand>
</feature>
<evidence type="ECO:0000256" key="26">
    <source>
        <dbReference type="PROSITE-ProRule" id="PRU00409"/>
    </source>
</evidence>
<comment type="catalytic activity">
    <reaction evidence="17 22">
        <text>2 D-alanine + ATP = D-alanyl-D-alanine + ADP + phosphate + H(+)</text>
        <dbReference type="Rhea" id="RHEA:11224"/>
        <dbReference type="ChEBI" id="CHEBI:15378"/>
        <dbReference type="ChEBI" id="CHEBI:30616"/>
        <dbReference type="ChEBI" id="CHEBI:43474"/>
        <dbReference type="ChEBI" id="CHEBI:57416"/>
        <dbReference type="ChEBI" id="CHEBI:57822"/>
        <dbReference type="ChEBI" id="CHEBI:456216"/>
        <dbReference type="EC" id="6.3.2.4"/>
    </reaction>
</comment>
<dbReference type="SUPFAM" id="SSF52440">
    <property type="entry name" value="PreATP-grasp domain"/>
    <property type="match status" value="1"/>
</dbReference>
<feature type="binding site" evidence="24">
    <location>
        <position position="141"/>
    </location>
    <ligand>
        <name>ATP</name>
        <dbReference type="ChEBI" id="CHEBI:30616"/>
    </ligand>
</feature>
<dbReference type="Pfam" id="PF07478">
    <property type="entry name" value="Dala_Dala_lig_C"/>
    <property type="match status" value="1"/>
</dbReference>
<evidence type="ECO:0000256" key="14">
    <source>
        <dbReference type="ARBA" id="ARBA00022984"/>
    </source>
</evidence>
<dbReference type="PROSITE" id="PS00844">
    <property type="entry name" value="DALA_DALA_LIGASE_2"/>
    <property type="match status" value="1"/>
</dbReference>
<dbReference type="RefSeq" id="WP_091751400.1">
    <property type="nucleotide sequence ID" value="NZ_FODY01000032.1"/>
</dbReference>
<dbReference type="GO" id="GO:0009252">
    <property type="term" value="P:peptidoglycan biosynthetic process"/>
    <property type="evidence" value="ECO:0007669"/>
    <property type="project" value="UniProtKB-UniRule"/>
</dbReference>
<comment type="pathway">
    <text evidence="4 22">Cell wall biogenesis; peptidoglycan biosynthesis.</text>
</comment>
<evidence type="ECO:0000256" key="20">
    <source>
        <dbReference type="ARBA" id="ARBA00076288"/>
    </source>
</evidence>
<dbReference type="InterPro" id="IPR013815">
    <property type="entry name" value="ATP_grasp_subdomain_1"/>
</dbReference>
<dbReference type="NCBIfam" id="NF002525">
    <property type="entry name" value="PRK01966.1-1"/>
    <property type="match status" value="1"/>
</dbReference>
<dbReference type="NCBIfam" id="TIGR01205">
    <property type="entry name" value="D_ala_D_alaTIGR"/>
    <property type="match status" value="1"/>
</dbReference>
<evidence type="ECO:0000256" key="6">
    <source>
        <dbReference type="ARBA" id="ARBA00012216"/>
    </source>
</evidence>
<evidence type="ECO:0000256" key="5">
    <source>
        <dbReference type="ARBA" id="ARBA00010871"/>
    </source>
</evidence>
<gene>
    <name evidence="22" type="primary">ddl</name>
    <name evidence="28" type="ORF">SAMN04490178_13226</name>
</gene>
<keyword evidence="10 24" id="KW-0547">Nucleotide-binding</keyword>
<feature type="binding site" evidence="25">
    <location>
        <position position="317"/>
    </location>
    <ligand>
        <name>Mg(2+)</name>
        <dbReference type="ChEBI" id="CHEBI:18420"/>
        <label>2</label>
    </ligand>
</feature>
<comment type="function">
    <text evidence="2 22">Cell wall formation.</text>
</comment>
<dbReference type="STRING" id="112903.SAMN04490178_13226"/>
<dbReference type="FunFam" id="3.30.1490.20:FF:000007">
    <property type="entry name" value="D-alanine--D-alanine ligase"/>
    <property type="match status" value="1"/>
</dbReference>
<evidence type="ECO:0000256" key="22">
    <source>
        <dbReference type="HAMAP-Rule" id="MF_00047"/>
    </source>
</evidence>
<evidence type="ECO:0000256" key="23">
    <source>
        <dbReference type="PIRSR" id="PIRSR039102-1"/>
    </source>
</evidence>
<evidence type="ECO:0000313" key="29">
    <source>
        <dbReference type="Proteomes" id="UP000198847"/>
    </source>
</evidence>
<dbReference type="Gene3D" id="3.40.50.20">
    <property type="match status" value="1"/>
</dbReference>
<feature type="binding site" evidence="24">
    <location>
        <begin position="221"/>
        <end position="228"/>
    </location>
    <ligand>
        <name>ATP</name>
        <dbReference type="ChEBI" id="CHEBI:30616"/>
    </ligand>
</feature>
<comment type="similarity">
    <text evidence="5 22">Belongs to the D-alanine--D-alanine ligase family.</text>
</comment>
<dbReference type="PANTHER" id="PTHR23132">
    <property type="entry name" value="D-ALANINE--D-ALANINE LIGASE"/>
    <property type="match status" value="1"/>
</dbReference>
<name>A0A1H8XWQ7_9FIRM</name>
<comment type="cofactor">
    <cofactor evidence="25">
        <name>Mg(2+)</name>
        <dbReference type="ChEBI" id="CHEBI:18420"/>
    </cofactor>
    <cofactor evidence="25">
        <name>Mn(2+)</name>
        <dbReference type="ChEBI" id="CHEBI:29035"/>
    </cofactor>
    <text evidence="25">Binds 2 magnesium or manganese ions per subunit.</text>
</comment>
<dbReference type="InterPro" id="IPR000291">
    <property type="entry name" value="D-Ala_lig_Van_CS"/>
</dbReference>
<dbReference type="GO" id="GO:0008716">
    <property type="term" value="F:D-alanine-D-alanine ligase activity"/>
    <property type="evidence" value="ECO:0007669"/>
    <property type="project" value="UniProtKB-UniRule"/>
</dbReference>
<feature type="binding site" evidence="25">
    <location>
        <position position="302"/>
    </location>
    <ligand>
        <name>Mg(2+)</name>
        <dbReference type="ChEBI" id="CHEBI:18420"/>
        <label>1</label>
    </ligand>
</feature>
<dbReference type="GO" id="GO:0008360">
    <property type="term" value="P:regulation of cell shape"/>
    <property type="evidence" value="ECO:0007669"/>
    <property type="project" value="UniProtKB-KW"/>
</dbReference>
<keyword evidence="15 25" id="KW-0464">Manganese</keyword>
<comment type="subcellular location">
    <subcellularLocation>
        <location evidence="3 22">Cytoplasm</location>
    </subcellularLocation>
</comment>
<dbReference type="EMBL" id="FODY01000032">
    <property type="protein sequence ID" value="SEP44474.1"/>
    <property type="molecule type" value="Genomic_DNA"/>
</dbReference>
<evidence type="ECO:0000256" key="7">
    <source>
        <dbReference type="ARBA" id="ARBA00022490"/>
    </source>
</evidence>
<comment type="cofactor">
    <cofactor evidence="1">
        <name>Mn(2+)</name>
        <dbReference type="ChEBI" id="CHEBI:29035"/>
    </cofactor>
</comment>
<dbReference type="HAMAP" id="MF_00047">
    <property type="entry name" value="Dala_Dala_lig"/>
    <property type="match status" value="1"/>
</dbReference>
<keyword evidence="13 22" id="KW-0133">Cell shape</keyword>
<dbReference type="PROSITE" id="PS00843">
    <property type="entry name" value="DALA_DALA_LIGASE_1"/>
    <property type="match status" value="1"/>
</dbReference>
<dbReference type="Gene3D" id="3.30.1490.20">
    <property type="entry name" value="ATP-grasp fold, A domain"/>
    <property type="match status" value="1"/>
</dbReference>
<evidence type="ECO:0000256" key="4">
    <source>
        <dbReference type="ARBA" id="ARBA00004752"/>
    </source>
</evidence>
<dbReference type="Gene3D" id="3.30.470.20">
    <property type="entry name" value="ATP-grasp fold, B domain"/>
    <property type="match status" value="1"/>
</dbReference>
<sequence length="365" mass="39817">MRKINVGILFGGKSTEHEVSLQSAKNVIDAIDKQKYEVTLIGIDKSGRWYLNDRSHFLLNENDPKLIALNKSSINMMFVPGAEGAQAISPLGGGSASHIDVVFPVLHGACGEDGTMQGLLKLAGIPFVGAGVLGSAVGMDKDVAKRLLRDAGIPIAKFIVVHKWDQEGLTFSQVSGELGLPLFIKPANAGSSVGVSKVRNEEQFQAALAAAFQYDTKVLIEEFIEGREVECAVLGNEAPIASRVGEIKAQQEFYSYEAKYIDENGAVLEIPANLPEDVIKQIQTVAVKAFKVLCCEGMARVDFFLTKDNRAVINEINTIPGFTKISMYPKLWEISGIAYPDLIDRLIQLALERHANEKELKTDRV</sequence>
<dbReference type="PROSITE" id="PS50975">
    <property type="entry name" value="ATP_GRASP"/>
    <property type="match status" value="1"/>
</dbReference>
<evidence type="ECO:0000256" key="9">
    <source>
        <dbReference type="ARBA" id="ARBA00022723"/>
    </source>
</evidence>
<comment type="pathway">
    <text evidence="18">Glycan biosynthesis.</text>
</comment>
<keyword evidence="12 25" id="KW-0460">Magnesium</keyword>
<protein>
    <recommendedName>
        <fullName evidence="19 22">D-alanine--D-alanine ligase</fullName>
        <ecNumber evidence="6 22">6.3.2.4</ecNumber>
    </recommendedName>
    <alternativeName>
        <fullName evidence="21 22">D-Ala-D-Ala ligase</fullName>
    </alternativeName>
    <alternativeName>
        <fullName evidence="20 22">D-alanylalanine synthetase</fullName>
    </alternativeName>
</protein>
<feature type="domain" description="ATP-grasp" evidence="27">
    <location>
        <begin position="145"/>
        <end position="348"/>
    </location>
</feature>
<dbReference type="SUPFAM" id="SSF56059">
    <property type="entry name" value="Glutathione synthetase ATP-binding domain-like"/>
    <property type="match status" value="1"/>
</dbReference>
<accession>A0A1H8XWQ7</accession>
<feature type="active site" evidence="23">
    <location>
        <position position="191"/>
    </location>
</feature>
<evidence type="ECO:0000256" key="3">
    <source>
        <dbReference type="ARBA" id="ARBA00004496"/>
    </source>
</evidence>
<dbReference type="InterPro" id="IPR011127">
    <property type="entry name" value="Dala_Dala_lig_N"/>
</dbReference>
<dbReference type="GO" id="GO:0005829">
    <property type="term" value="C:cytosol"/>
    <property type="evidence" value="ECO:0007669"/>
    <property type="project" value="TreeGrafter"/>
</dbReference>
<evidence type="ECO:0000256" key="2">
    <source>
        <dbReference type="ARBA" id="ARBA00003921"/>
    </source>
</evidence>
<evidence type="ECO:0000256" key="25">
    <source>
        <dbReference type="PIRSR" id="PIRSR039102-3"/>
    </source>
</evidence>
<dbReference type="PANTHER" id="PTHR23132:SF25">
    <property type="entry name" value="D-ALANINE--D-ALANINE LIGASE A"/>
    <property type="match status" value="1"/>
</dbReference>
<dbReference type="EC" id="6.3.2.4" evidence="6 22"/>
<dbReference type="UniPathway" id="UPA00219"/>
<dbReference type="Proteomes" id="UP000198847">
    <property type="component" value="Unassembled WGS sequence"/>
</dbReference>
<dbReference type="InterPro" id="IPR011095">
    <property type="entry name" value="Dala_Dala_lig_C"/>
</dbReference>
<evidence type="ECO:0000259" key="27">
    <source>
        <dbReference type="PROSITE" id="PS50975"/>
    </source>
</evidence>
<feature type="active site" evidence="23">
    <location>
        <position position="16"/>
    </location>
</feature>
<dbReference type="InterPro" id="IPR005905">
    <property type="entry name" value="D_ala_D_ala"/>
</dbReference>
<dbReference type="NCBIfam" id="NF002378">
    <property type="entry name" value="PRK01372.1"/>
    <property type="match status" value="1"/>
</dbReference>
<proteinExistence type="inferred from homology"/>
<keyword evidence="8 22" id="KW-0436">Ligase</keyword>
<dbReference type="GO" id="GO:0046872">
    <property type="term" value="F:metal ion binding"/>
    <property type="evidence" value="ECO:0007669"/>
    <property type="project" value="UniProtKB-KW"/>
</dbReference>
<dbReference type="FunFam" id="3.30.470.20:FF:000008">
    <property type="entry name" value="D-alanine--D-alanine ligase"/>
    <property type="match status" value="1"/>
</dbReference>
<evidence type="ECO:0000256" key="19">
    <source>
        <dbReference type="ARBA" id="ARBA00068427"/>
    </source>
</evidence>
<evidence type="ECO:0000256" key="15">
    <source>
        <dbReference type="ARBA" id="ARBA00023211"/>
    </source>
</evidence>
<evidence type="ECO:0000256" key="18">
    <source>
        <dbReference type="ARBA" id="ARBA00060592"/>
    </source>
</evidence>
<dbReference type="GO" id="GO:0071555">
    <property type="term" value="P:cell wall organization"/>
    <property type="evidence" value="ECO:0007669"/>
    <property type="project" value="UniProtKB-KW"/>
</dbReference>
<evidence type="ECO:0000256" key="17">
    <source>
        <dbReference type="ARBA" id="ARBA00047614"/>
    </source>
</evidence>
<keyword evidence="14 22" id="KW-0573">Peptidoglycan synthesis</keyword>
<reference evidence="28 29" key="1">
    <citation type="submission" date="2016-10" db="EMBL/GenBank/DDBJ databases">
        <authorList>
            <person name="de Groot N.N."/>
        </authorList>
    </citation>
    <scope>NUCLEOTIDE SEQUENCE [LARGE SCALE GENOMIC DNA]</scope>
    <source>
        <strain evidence="28 29">DSM 13305</strain>
    </source>
</reference>
<keyword evidence="7 22" id="KW-0963">Cytoplasm</keyword>
<feature type="active site" evidence="23">
    <location>
        <position position="326"/>
    </location>
</feature>
<evidence type="ECO:0000256" key="11">
    <source>
        <dbReference type="ARBA" id="ARBA00022840"/>
    </source>
</evidence>
<organism evidence="28 29">
    <name type="scientific">Propionispora vibrioides</name>
    <dbReference type="NCBI Taxonomy" id="112903"/>
    <lineage>
        <taxon>Bacteria</taxon>
        <taxon>Bacillati</taxon>
        <taxon>Bacillota</taxon>
        <taxon>Negativicutes</taxon>
        <taxon>Selenomonadales</taxon>
        <taxon>Sporomusaceae</taxon>
        <taxon>Propionispora</taxon>
    </lineage>
</organism>
<dbReference type="Pfam" id="PF01820">
    <property type="entry name" value="Dala_Dala_lig_N"/>
    <property type="match status" value="1"/>
</dbReference>
<dbReference type="AlphaFoldDB" id="A0A1H8XWQ7"/>
<evidence type="ECO:0000313" key="28">
    <source>
        <dbReference type="EMBL" id="SEP44474.1"/>
    </source>
</evidence>
<evidence type="ECO:0000256" key="21">
    <source>
        <dbReference type="ARBA" id="ARBA00077154"/>
    </source>
</evidence>
<feature type="binding site" evidence="25">
    <location>
        <position position="315"/>
    </location>
    <ligand>
        <name>Mg(2+)</name>
        <dbReference type="ChEBI" id="CHEBI:18420"/>
        <label>1</label>
    </ligand>
</feature>
<feature type="binding site" evidence="24">
    <location>
        <begin position="191"/>
        <end position="192"/>
    </location>
    <ligand>
        <name>ATP</name>
        <dbReference type="ChEBI" id="CHEBI:30616"/>
    </ligand>
</feature>
<dbReference type="PIRSF" id="PIRSF039102">
    <property type="entry name" value="Ddl/VanB"/>
    <property type="match status" value="1"/>
</dbReference>
<dbReference type="NCBIfam" id="NF002528">
    <property type="entry name" value="PRK01966.1-4"/>
    <property type="match status" value="1"/>
</dbReference>
<evidence type="ECO:0000256" key="8">
    <source>
        <dbReference type="ARBA" id="ARBA00022598"/>
    </source>
</evidence>
<feature type="binding site" evidence="24">
    <location>
        <begin position="183"/>
        <end position="185"/>
    </location>
    <ligand>
        <name>ATP</name>
        <dbReference type="ChEBI" id="CHEBI:30616"/>
    </ligand>
</feature>
<evidence type="ECO:0000256" key="12">
    <source>
        <dbReference type="ARBA" id="ARBA00022842"/>
    </source>
</evidence>
<evidence type="ECO:0000256" key="10">
    <source>
        <dbReference type="ARBA" id="ARBA00022741"/>
    </source>
</evidence>
<evidence type="ECO:0000256" key="1">
    <source>
        <dbReference type="ARBA" id="ARBA00001936"/>
    </source>
</evidence>
<dbReference type="InterPro" id="IPR016185">
    <property type="entry name" value="PreATP-grasp_dom_sf"/>
</dbReference>
<evidence type="ECO:0000256" key="24">
    <source>
        <dbReference type="PIRSR" id="PIRSR039102-2"/>
    </source>
</evidence>
<keyword evidence="29" id="KW-1185">Reference proteome</keyword>